<organism evidence="3 4">
    <name type="scientific">Planomonospora sphaerica</name>
    <dbReference type="NCBI Taxonomy" id="161355"/>
    <lineage>
        <taxon>Bacteria</taxon>
        <taxon>Bacillati</taxon>
        <taxon>Actinomycetota</taxon>
        <taxon>Actinomycetes</taxon>
        <taxon>Streptosporangiales</taxon>
        <taxon>Streptosporangiaceae</taxon>
        <taxon>Planomonospora</taxon>
    </lineage>
</organism>
<feature type="signal peptide" evidence="2">
    <location>
        <begin position="1"/>
        <end position="24"/>
    </location>
</feature>
<dbReference type="STRING" id="161355.PS9374_04270"/>
<proteinExistence type="predicted"/>
<evidence type="ECO:0000256" key="2">
    <source>
        <dbReference type="SAM" id="SignalP"/>
    </source>
</evidence>
<evidence type="ECO:0000313" key="3">
    <source>
        <dbReference type="EMBL" id="GAT68605.1"/>
    </source>
</evidence>
<reference evidence="3 4" key="1">
    <citation type="journal article" date="2016" name="Genome Announc.">
        <title>Draft Genome Sequence of Planomonospora sphaerica JCM9374, a Rare Actinomycete.</title>
        <authorList>
            <person name="Dohra H."/>
            <person name="Suzuki T."/>
            <person name="Inoue Y."/>
            <person name="Kodani S."/>
        </authorList>
    </citation>
    <scope>NUCLEOTIDE SEQUENCE [LARGE SCALE GENOMIC DNA]</scope>
    <source>
        <strain evidence="3 4">JCM 9374</strain>
    </source>
</reference>
<dbReference type="RefSeq" id="WP_068899277.1">
    <property type="nucleotide sequence ID" value="NZ_BDCX01000010.1"/>
</dbReference>
<comment type="caution">
    <text evidence="3">The sequence shown here is derived from an EMBL/GenBank/DDBJ whole genome shotgun (WGS) entry which is preliminary data.</text>
</comment>
<feature type="region of interest" description="Disordered" evidence="1">
    <location>
        <begin position="70"/>
        <end position="105"/>
    </location>
</feature>
<dbReference type="Proteomes" id="UP000077701">
    <property type="component" value="Unassembled WGS sequence"/>
</dbReference>
<keyword evidence="4" id="KW-1185">Reference proteome</keyword>
<dbReference type="AlphaFoldDB" id="A0A161LMN7"/>
<dbReference type="OrthoDB" id="3515863at2"/>
<dbReference type="EMBL" id="BDCX01000010">
    <property type="protein sequence ID" value="GAT68605.1"/>
    <property type="molecule type" value="Genomic_DNA"/>
</dbReference>
<sequence length="251" mass="27952">MTFRAFLISLTAGACALPMLVATAAPVAADDHVAIRSITLRPASPVVHPDRPVRLIIEVVARGVSGRDGVTIKVEPGAPPVSSPSAGSPQDRRPGQEGAQRLPEPGWRTWRFLPERRLNRWYPTGLWTVTATAKGEDGSRVVRHAGFRLRHATDFSALQLRRADRGVQVRGVLNRIDPEGYLDYAPFPRQRVEILHRPEQGEEWTRVATATTDRGGRFIRKVRGYRGGEWRVRFPGTNRHAPEAETVRRAV</sequence>
<name>A0A161LMN7_9ACTN</name>
<accession>A0A161LMN7</accession>
<gene>
    <name evidence="3" type="ORF">PS9374_04270</name>
</gene>
<reference evidence="4" key="2">
    <citation type="submission" date="2016-04" db="EMBL/GenBank/DDBJ databases">
        <title>Planomonospora sphaerica JCM9374 whole genome shotgun sequence.</title>
        <authorList>
            <person name="Suzuki T."/>
            <person name="Dohra H."/>
            <person name="Kodani S."/>
        </authorList>
    </citation>
    <scope>NUCLEOTIDE SEQUENCE [LARGE SCALE GENOMIC DNA]</scope>
    <source>
        <strain evidence="4">JCM 9374</strain>
    </source>
</reference>
<evidence type="ECO:0000313" key="4">
    <source>
        <dbReference type="Proteomes" id="UP000077701"/>
    </source>
</evidence>
<evidence type="ECO:0000256" key="1">
    <source>
        <dbReference type="SAM" id="MobiDB-lite"/>
    </source>
</evidence>
<feature type="chain" id="PRO_5007823915" evidence="2">
    <location>
        <begin position="25"/>
        <end position="251"/>
    </location>
</feature>
<dbReference type="PROSITE" id="PS51257">
    <property type="entry name" value="PROKAR_LIPOPROTEIN"/>
    <property type="match status" value="1"/>
</dbReference>
<protein>
    <submittedName>
        <fullName evidence="3">Uncharacterized protein</fullName>
    </submittedName>
</protein>
<keyword evidence="2" id="KW-0732">Signal</keyword>